<evidence type="ECO:0000259" key="5">
    <source>
        <dbReference type="Pfam" id="PF00263"/>
    </source>
</evidence>
<proteinExistence type="predicted"/>
<keyword evidence="2" id="KW-0732">Signal</keyword>
<dbReference type="EMBL" id="AAAFYZ010000121">
    <property type="protein sequence ID" value="EAB8479652.1"/>
    <property type="molecule type" value="Genomic_DNA"/>
</dbReference>
<dbReference type="AlphaFoldDB" id="A0A3Y9C6R1"/>
<feature type="region of interest" description="Disordered" evidence="4">
    <location>
        <begin position="125"/>
        <end position="156"/>
    </location>
</feature>
<feature type="domain" description="Secretin N-terminal" evidence="6">
    <location>
        <begin position="210"/>
        <end position="289"/>
    </location>
</feature>
<sequence>MKNLYPSALKPAALSVAVALSLLLGGCTVGEINKMQKQAQNDAATARQKMQTAGAQHTQPLTWLDRQWINPVPIPVSASAREKKQRAPACNITQVTPGDITLQELGQRITAVCGLPVIITPDAVSQPQAQDGGETRRISGPLPVPDENGRLPLNAGATGISPVTTITRPLTLNNIRWQGDVNGLLDLMTTRSGLYWRMNNGRAVFYLTETRTYTLTMLNSRTSSSASVSSGTTNTMGASGGQDNSASGDATSSQSTTVGQEYDLYADIRKAVEAMLTPEKGRYWLSASSSTLIVTDTPAVQEAVARYVDEQNSIMNRQVSLNVRVLSVSNTRNEQFGIDWNLIYKSLYQAGATLNNAGGDIAGATSAGVSILDTATGHAARFSGSSLLIKALSEQGDVSVVTSQESTVTNLTPVPIQMADQTVYVAQSATTTTTDVGATTTLTPGMITTGFNMTLLPLIQKTGNVQLQVSFNLSDPPTIRSFTSKDGNSYIEMPYTKLRSLSQKVNLRAGQSLVLTGFDQNNTTTSKSGTFTPSNPVFGGAQNGKNERSTLVIIITPTFPAGGQHGG</sequence>
<dbReference type="PANTHER" id="PTHR30332">
    <property type="entry name" value="PROBABLE GENERAL SECRETION PATHWAY PROTEIN D"/>
    <property type="match status" value="1"/>
</dbReference>
<dbReference type="InterPro" id="IPR011514">
    <property type="entry name" value="Secretin_N_2"/>
</dbReference>
<dbReference type="PROSITE" id="PS51257">
    <property type="entry name" value="PROKAR_LIPOPROTEIN"/>
    <property type="match status" value="1"/>
</dbReference>
<dbReference type="PANTHER" id="PTHR30332:SF24">
    <property type="entry name" value="SECRETIN GSPD-RELATED"/>
    <property type="match status" value="1"/>
</dbReference>
<dbReference type="Pfam" id="PF00263">
    <property type="entry name" value="Secretin"/>
    <property type="match status" value="1"/>
</dbReference>
<dbReference type="Proteomes" id="UP000839708">
    <property type="component" value="Unassembled WGS sequence"/>
</dbReference>
<accession>A0A3Y9C6R1</accession>
<dbReference type="EMBL" id="AAGTQF010000084">
    <property type="protein sequence ID" value="EBR8574326.1"/>
    <property type="molecule type" value="Genomic_DNA"/>
</dbReference>
<evidence type="ECO:0000313" key="7">
    <source>
        <dbReference type="EMBL" id="EAB8479652.1"/>
    </source>
</evidence>
<evidence type="ECO:0000256" key="1">
    <source>
        <dbReference type="ARBA" id="ARBA00004370"/>
    </source>
</evidence>
<dbReference type="InterPro" id="IPR050810">
    <property type="entry name" value="Bact_Secretion_Sys_Channel"/>
</dbReference>
<name>A0A3Y9C6R1_SALEB</name>
<dbReference type="GO" id="GO:0009306">
    <property type="term" value="P:protein secretion"/>
    <property type="evidence" value="ECO:0007669"/>
    <property type="project" value="InterPro"/>
</dbReference>
<dbReference type="InterPro" id="IPR004846">
    <property type="entry name" value="T2SS/T3SS_dom"/>
</dbReference>
<evidence type="ECO:0000259" key="6">
    <source>
        <dbReference type="Pfam" id="PF07655"/>
    </source>
</evidence>
<evidence type="ECO:0000313" key="8">
    <source>
        <dbReference type="EMBL" id="EBR8574326.1"/>
    </source>
</evidence>
<feature type="region of interest" description="Disordered" evidence="4">
    <location>
        <begin position="522"/>
        <end position="543"/>
    </location>
</feature>
<organism evidence="7">
    <name type="scientific">Salmonella enterica subsp. enterica serovar Java</name>
    <dbReference type="NCBI Taxonomy" id="224729"/>
    <lineage>
        <taxon>Bacteria</taxon>
        <taxon>Pseudomonadati</taxon>
        <taxon>Pseudomonadota</taxon>
        <taxon>Gammaproteobacteria</taxon>
        <taxon>Enterobacterales</taxon>
        <taxon>Enterobacteriaceae</taxon>
        <taxon>Salmonella</taxon>
    </lineage>
</organism>
<dbReference type="GO" id="GO:0009297">
    <property type="term" value="P:pilus assembly"/>
    <property type="evidence" value="ECO:0007669"/>
    <property type="project" value="InterPro"/>
</dbReference>
<protein>
    <submittedName>
        <fullName evidence="7">PilN family type IVB pilus formation outer membrane protein</fullName>
    </submittedName>
</protein>
<feature type="compositionally biased region" description="Polar residues" evidence="4">
    <location>
        <begin position="522"/>
        <end position="535"/>
    </location>
</feature>
<dbReference type="Proteomes" id="UP000839644">
    <property type="component" value="Unassembled WGS sequence"/>
</dbReference>
<dbReference type="GO" id="GO:0019867">
    <property type="term" value="C:outer membrane"/>
    <property type="evidence" value="ECO:0007669"/>
    <property type="project" value="InterPro"/>
</dbReference>
<feature type="region of interest" description="Disordered" evidence="4">
    <location>
        <begin position="221"/>
        <end position="255"/>
    </location>
</feature>
<evidence type="ECO:0000256" key="3">
    <source>
        <dbReference type="ARBA" id="ARBA00023136"/>
    </source>
</evidence>
<keyword evidence="3" id="KW-0472">Membrane</keyword>
<dbReference type="NCBIfam" id="TIGR02520">
    <property type="entry name" value="pilus_B_mal_scr"/>
    <property type="match status" value="1"/>
</dbReference>
<comment type="caution">
    <text evidence="7">The sequence shown here is derived from an EMBL/GenBank/DDBJ whole genome shotgun (WGS) entry which is preliminary data.</text>
</comment>
<feature type="compositionally biased region" description="Polar residues" evidence="4">
    <location>
        <begin position="241"/>
        <end position="255"/>
    </location>
</feature>
<evidence type="ECO:0000256" key="2">
    <source>
        <dbReference type="ARBA" id="ARBA00022729"/>
    </source>
</evidence>
<dbReference type="Pfam" id="PF07655">
    <property type="entry name" value="Secretin_N_2"/>
    <property type="match status" value="1"/>
</dbReference>
<reference evidence="7" key="1">
    <citation type="submission" date="2018-08" db="EMBL/GenBank/DDBJ databases">
        <authorList>
            <person name="Ashton P.M."/>
            <person name="Dallman T."/>
            <person name="Nair S."/>
            <person name="De Pinna E."/>
            <person name="Peters T."/>
            <person name="Grant K."/>
        </authorList>
    </citation>
    <scope>NUCLEOTIDE SEQUENCE [LARGE SCALE GENOMIC DNA]</scope>
    <source>
        <strain evidence="7">43913</strain>
        <strain evidence="8">498895</strain>
    </source>
</reference>
<dbReference type="InterPro" id="IPR013359">
    <property type="entry name" value="Pilus_4B_PilN"/>
</dbReference>
<gene>
    <name evidence="7" type="ORF">AU894_26475</name>
    <name evidence="8" type="ORF">DOV67_22715</name>
</gene>
<evidence type="ECO:0000256" key="4">
    <source>
        <dbReference type="SAM" id="MobiDB-lite"/>
    </source>
</evidence>
<comment type="subcellular location">
    <subcellularLocation>
        <location evidence="1">Membrane</location>
    </subcellularLocation>
</comment>
<feature type="compositionally biased region" description="Low complexity" evidence="4">
    <location>
        <begin position="221"/>
        <end position="235"/>
    </location>
</feature>
<feature type="domain" description="Type II/III secretion system secretin-like" evidence="5">
    <location>
        <begin position="391"/>
        <end position="558"/>
    </location>
</feature>